<evidence type="ECO:0000256" key="3">
    <source>
        <dbReference type="ARBA" id="ARBA00023163"/>
    </source>
</evidence>
<dbReference type="Pfam" id="PF00356">
    <property type="entry name" value="LacI"/>
    <property type="match status" value="1"/>
</dbReference>
<keyword evidence="2" id="KW-0238">DNA-binding</keyword>
<reference evidence="5 6" key="1">
    <citation type="submission" date="2016-10" db="EMBL/GenBank/DDBJ databases">
        <authorList>
            <person name="de Groot N.N."/>
        </authorList>
    </citation>
    <scope>NUCLEOTIDE SEQUENCE [LARGE SCALE GENOMIC DNA]</scope>
    <source>
        <strain evidence="5 6">ATCC 35022</strain>
    </source>
</reference>
<evidence type="ECO:0000256" key="1">
    <source>
        <dbReference type="ARBA" id="ARBA00023015"/>
    </source>
</evidence>
<dbReference type="InterPro" id="IPR000843">
    <property type="entry name" value="HTH_LacI"/>
</dbReference>
<dbReference type="GO" id="GO:0003700">
    <property type="term" value="F:DNA-binding transcription factor activity"/>
    <property type="evidence" value="ECO:0007669"/>
    <property type="project" value="TreeGrafter"/>
</dbReference>
<dbReference type="InterPro" id="IPR028082">
    <property type="entry name" value="Peripla_BP_I"/>
</dbReference>
<dbReference type="GO" id="GO:0000976">
    <property type="term" value="F:transcription cis-regulatory region binding"/>
    <property type="evidence" value="ECO:0007669"/>
    <property type="project" value="TreeGrafter"/>
</dbReference>
<evidence type="ECO:0000259" key="4">
    <source>
        <dbReference type="PROSITE" id="PS50932"/>
    </source>
</evidence>
<dbReference type="InterPro" id="IPR010982">
    <property type="entry name" value="Lambda_DNA-bd_dom_sf"/>
</dbReference>
<dbReference type="Gene3D" id="1.10.260.40">
    <property type="entry name" value="lambda repressor-like DNA-binding domains"/>
    <property type="match status" value="1"/>
</dbReference>
<sequence>MKKATRRSTTIRDVASAAGVSVGTVSRSLNAPDSVRPATLVKVRTAIEALGFQPDSRAQIMRRRHTMTIGFVVDDIGNPLHATTFKAVSAVMRERGFSPYLVNTEGGAENEAAAIDMLQHGRADGVIMTINSEKDAGTLKRLEQLRIPSVLLDRDIPLDIDAVLTDHAVGMQQATSYLIGLGHRRIALITGGSDIRPGRERIRGFVEAFRQRDLEVPTDLIRAQSLSADYGFREASNLLQREKPTAIIAAGNRILVGVLRVIQQNKLSIPGDLSLIACDQTDLALLYPGPITLIDRNIEEIGRTAAHLLLERLGSADDKPAQRISLPTRLILGGSCAPVPA</sequence>
<evidence type="ECO:0000256" key="2">
    <source>
        <dbReference type="ARBA" id="ARBA00023125"/>
    </source>
</evidence>
<organism evidence="5 6">
    <name type="scientific">Bauldia litoralis</name>
    <dbReference type="NCBI Taxonomy" id="665467"/>
    <lineage>
        <taxon>Bacteria</taxon>
        <taxon>Pseudomonadati</taxon>
        <taxon>Pseudomonadota</taxon>
        <taxon>Alphaproteobacteria</taxon>
        <taxon>Hyphomicrobiales</taxon>
        <taxon>Kaistiaceae</taxon>
        <taxon>Bauldia</taxon>
    </lineage>
</organism>
<dbReference type="PROSITE" id="PS50932">
    <property type="entry name" value="HTH_LACI_2"/>
    <property type="match status" value="1"/>
</dbReference>
<dbReference type="STRING" id="665467.SAMN02982931_01639"/>
<gene>
    <name evidence="5" type="ORF">SAMN02982931_01639</name>
</gene>
<dbReference type="Proteomes" id="UP000199071">
    <property type="component" value="Unassembled WGS sequence"/>
</dbReference>
<feature type="domain" description="HTH lacI-type" evidence="4">
    <location>
        <begin position="9"/>
        <end position="63"/>
    </location>
</feature>
<dbReference type="EMBL" id="FMXQ01000003">
    <property type="protein sequence ID" value="SDB21922.1"/>
    <property type="molecule type" value="Genomic_DNA"/>
</dbReference>
<keyword evidence="3" id="KW-0804">Transcription</keyword>
<protein>
    <submittedName>
        <fullName evidence="5">Transcriptional regulator, LacI family</fullName>
    </submittedName>
</protein>
<dbReference type="SMART" id="SM00354">
    <property type="entry name" value="HTH_LACI"/>
    <property type="match status" value="1"/>
</dbReference>
<accession>A0A1G6BMS8</accession>
<evidence type="ECO:0000313" key="5">
    <source>
        <dbReference type="EMBL" id="SDB21922.1"/>
    </source>
</evidence>
<dbReference type="PANTHER" id="PTHR30146:SF138">
    <property type="entry name" value="TRANSCRIPTIONAL REGULATORY PROTEIN"/>
    <property type="match status" value="1"/>
</dbReference>
<dbReference type="SUPFAM" id="SSF53822">
    <property type="entry name" value="Periplasmic binding protein-like I"/>
    <property type="match status" value="1"/>
</dbReference>
<dbReference type="PANTHER" id="PTHR30146">
    <property type="entry name" value="LACI-RELATED TRANSCRIPTIONAL REPRESSOR"/>
    <property type="match status" value="1"/>
</dbReference>
<dbReference type="Gene3D" id="3.40.50.2300">
    <property type="match status" value="2"/>
</dbReference>
<dbReference type="SUPFAM" id="SSF47413">
    <property type="entry name" value="lambda repressor-like DNA-binding domains"/>
    <property type="match status" value="1"/>
</dbReference>
<dbReference type="CDD" id="cd01392">
    <property type="entry name" value="HTH_LacI"/>
    <property type="match status" value="1"/>
</dbReference>
<dbReference type="CDD" id="cd06281">
    <property type="entry name" value="PBP1_LacI-like"/>
    <property type="match status" value="1"/>
</dbReference>
<evidence type="ECO:0000313" key="6">
    <source>
        <dbReference type="Proteomes" id="UP000199071"/>
    </source>
</evidence>
<dbReference type="Pfam" id="PF13377">
    <property type="entry name" value="Peripla_BP_3"/>
    <property type="match status" value="1"/>
</dbReference>
<dbReference type="PRINTS" id="PR00036">
    <property type="entry name" value="HTHLACI"/>
</dbReference>
<keyword evidence="6" id="KW-1185">Reference proteome</keyword>
<proteinExistence type="predicted"/>
<dbReference type="InterPro" id="IPR046335">
    <property type="entry name" value="LacI/GalR-like_sensor"/>
</dbReference>
<dbReference type="AlphaFoldDB" id="A0A1G6BMS8"/>
<dbReference type="RefSeq" id="WP_175478343.1">
    <property type="nucleotide sequence ID" value="NZ_FMXQ01000003.1"/>
</dbReference>
<keyword evidence="1" id="KW-0805">Transcription regulation</keyword>
<name>A0A1G6BMS8_9HYPH</name>